<sequence length="60" mass="6899">MRSALFVILVFSIFHKQIGFGKTGRHYDTQEKWQTATLRSAILAVVLLAIIGAIQWYFNE</sequence>
<reference evidence="2 3" key="1">
    <citation type="submission" date="2018-05" db="EMBL/GenBank/DDBJ databases">
        <title>Pedobacter paludis sp. nov., isolated from wetland soil.</title>
        <authorList>
            <person name="Zhang Y."/>
            <person name="Wang G."/>
        </authorList>
    </citation>
    <scope>NUCLEOTIDE SEQUENCE [LARGE SCALE GENOMIC DNA]</scope>
    <source>
        <strain evidence="2 3">KCTC22721</strain>
    </source>
</reference>
<dbReference type="AlphaFoldDB" id="A0A317EP40"/>
<keyword evidence="1" id="KW-0812">Transmembrane</keyword>
<dbReference type="EMBL" id="QGNZ01000001">
    <property type="protein sequence ID" value="PWS28591.1"/>
    <property type="molecule type" value="Genomic_DNA"/>
</dbReference>
<dbReference type="RefSeq" id="WP_109924022.1">
    <property type="nucleotide sequence ID" value="NZ_QGNZ01000001.1"/>
</dbReference>
<name>A0A317EP40_9SPHI</name>
<organism evidence="2 3">
    <name type="scientific">Pedobacter yonginense</name>
    <dbReference type="NCBI Taxonomy" id="651869"/>
    <lineage>
        <taxon>Bacteria</taxon>
        <taxon>Pseudomonadati</taxon>
        <taxon>Bacteroidota</taxon>
        <taxon>Sphingobacteriia</taxon>
        <taxon>Sphingobacteriales</taxon>
        <taxon>Sphingobacteriaceae</taxon>
        <taxon>Pedobacter</taxon>
    </lineage>
</organism>
<evidence type="ECO:0000313" key="2">
    <source>
        <dbReference type="EMBL" id="PWS28591.1"/>
    </source>
</evidence>
<comment type="caution">
    <text evidence="2">The sequence shown here is derived from an EMBL/GenBank/DDBJ whole genome shotgun (WGS) entry which is preliminary data.</text>
</comment>
<proteinExistence type="predicted"/>
<evidence type="ECO:0000256" key="1">
    <source>
        <dbReference type="SAM" id="Phobius"/>
    </source>
</evidence>
<gene>
    <name evidence="2" type="ORF">DHW03_01700</name>
</gene>
<protein>
    <submittedName>
        <fullName evidence="2">Uncharacterized protein</fullName>
    </submittedName>
</protein>
<dbReference type="Proteomes" id="UP000245379">
    <property type="component" value="Unassembled WGS sequence"/>
</dbReference>
<feature type="transmembrane region" description="Helical" evidence="1">
    <location>
        <begin position="37"/>
        <end position="58"/>
    </location>
</feature>
<keyword evidence="3" id="KW-1185">Reference proteome</keyword>
<accession>A0A317EP40</accession>
<keyword evidence="1" id="KW-1133">Transmembrane helix</keyword>
<keyword evidence="1" id="KW-0472">Membrane</keyword>
<evidence type="ECO:0000313" key="3">
    <source>
        <dbReference type="Proteomes" id="UP000245379"/>
    </source>
</evidence>